<evidence type="ECO:0000259" key="9">
    <source>
        <dbReference type="Pfam" id="PF13742"/>
    </source>
</evidence>
<evidence type="ECO:0000313" key="10">
    <source>
        <dbReference type="EMBL" id="PUD98026.1"/>
    </source>
</evidence>
<comment type="similarity">
    <text evidence="5 6">Belongs to the XseA family.</text>
</comment>
<comment type="catalytic activity">
    <reaction evidence="5 6">
        <text>Exonucleolytic cleavage in either 5'- to 3'- or 3'- to 5'-direction to yield nucleoside 5'-phosphates.</text>
        <dbReference type="EC" id="3.1.11.6"/>
    </reaction>
</comment>
<dbReference type="InterPro" id="IPR020579">
    <property type="entry name" value="Exonuc_VII_lsu_C"/>
</dbReference>
<dbReference type="PANTHER" id="PTHR30008:SF0">
    <property type="entry name" value="EXODEOXYRIBONUCLEASE 7 LARGE SUBUNIT"/>
    <property type="match status" value="1"/>
</dbReference>
<keyword evidence="7" id="KW-0175">Coiled coil</keyword>
<evidence type="ECO:0000259" key="8">
    <source>
        <dbReference type="Pfam" id="PF02601"/>
    </source>
</evidence>
<comment type="function">
    <text evidence="5">Bidirectionally degrades single-stranded DNA into large acid-insoluble oligonucleotides, which are then degraded further into small acid-soluble oligonucleotides.</text>
</comment>
<evidence type="ECO:0000256" key="2">
    <source>
        <dbReference type="ARBA" id="ARBA00022722"/>
    </source>
</evidence>
<dbReference type="GO" id="GO:0003676">
    <property type="term" value="F:nucleic acid binding"/>
    <property type="evidence" value="ECO:0007669"/>
    <property type="project" value="InterPro"/>
</dbReference>
<dbReference type="Proteomes" id="UP000250928">
    <property type="component" value="Unassembled WGS sequence"/>
</dbReference>
<proteinExistence type="inferred from homology"/>
<comment type="caution">
    <text evidence="10">The sequence shown here is derived from an EMBL/GenBank/DDBJ whole genome shotgun (WGS) entry which is preliminary data.</text>
</comment>
<dbReference type="CDD" id="cd04489">
    <property type="entry name" value="ExoVII_LU_OBF"/>
    <property type="match status" value="1"/>
</dbReference>
<dbReference type="AlphaFoldDB" id="A0A6N4DL32"/>
<sequence>MPHHHPSGFERDIYSVTRLNREVRAVLEGSFPLLWVEGELSNLARPASGHLYFSLKDPQSQVRCALFRMKRQHLRFEPNNGDRVLIRARVGLYEGRGEFQLIVEHMEAAGEGALRQAFEALKQRLAAEGLFDSARKRPLPAHPARVGIITSPSGAALRDVLTVLRRRHAGIGAVIYPVAVQGAEAPAQIARMIGIADLRHECDLLILTRGGGSLEDLMAFNDEEVARAIAACRLPLISAVGHEIDFTIADFTADQRAATPSAAAELVSPDATVLTSRLTALHNRLRLQLRQRLERTGSALHHARARLHRLHPGLRLAQQQQRLDELEQRLVRDQQRRQKQQRQHLLGLTARLHSHSPGARIAHWEQRRLALVHRLRRALQARRQGADQRLAASAARLHALSPLATLARGYSITFSRCDGRILTDSTGLAAGDEIETRLARGRLISRVERCLGDEDA</sequence>
<dbReference type="PANTHER" id="PTHR30008">
    <property type="entry name" value="EXODEOXYRIBONUCLEASE 7 LARGE SUBUNIT"/>
    <property type="match status" value="1"/>
</dbReference>
<keyword evidence="2 5" id="KW-0540">Nuclease</keyword>
<dbReference type="EC" id="3.1.11.6" evidence="5"/>
<evidence type="ECO:0000256" key="6">
    <source>
        <dbReference type="RuleBase" id="RU004355"/>
    </source>
</evidence>
<comment type="subcellular location">
    <subcellularLocation>
        <location evidence="5 6">Cytoplasm</location>
    </subcellularLocation>
</comment>
<keyword evidence="3 5" id="KW-0378">Hydrolase</keyword>
<keyword evidence="1 5" id="KW-0963">Cytoplasm</keyword>
<organism evidence="10 11">
    <name type="scientific">Candidatus Sedimenticola endophacoides</name>
    <dbReference type="NCBI Taxonomy" id="2548426"/>
    <lineage>
        <taxon>Bacteria</taxon>
        <taxon>Pseudomonadati</taxon>
        <taxon>Pseudomonadota</taxon>
        <taxon>Gammaproteobacteria</taxon>
        <taxon>Chromatiales</taxon>
        <taxon>Sedimenticolaceae</taxon>
        <taxon>Sedimenticola</taxon>
    </lineage>
</organism>
<evidence type="ECO:0000256" key="7">
    <source>
        <dbReference type="SAM" id="Coils"/>
    </source>
</evidence>
<dbReference type="EMBL" id="PQCO01000329">
    <property type="protein sequence ID" value="PUD98026.1"/>
    <property type="molecule type" value="Genomic_DNA"/>
</dbReference>
<protein>
    <recommendedName>
        <fullName evidence="5">Exodeoxyribonuclease 7 large subunit</fullName>
        <ecNumber evidence="5">3.1.11.6</ecNumber>
    </recommendedName>
    <alternativeName>
        <fullName evidence="5">Exodeoxyribonuclease VII large subunit</fullName>
        <shortName evidence="5">Exonuclease VII large subunit</shortName>
    </alternativeName>
</protein>
<gene>
    <name evidence="5" type="primary">xseA</name>
    <name evidence="10" type="ORF">C3L24_13540</name>
</gene>
<dbReference type="InterPro" id="IPR003753">
    <property type="entry name" value="Exonuc_VII_L"/>
</dbReference>
<dbReference type="InterPro" id="IPR025824">
    <property type="entry name" value="OB-fold_nuc-bd_dom"/>
</dbReference>
<dbReference type="GO" id="GO:0009318">
    <property type="term" value="C:exodeoxyribonuclease VII complex"/>
    <property type="evidence" value="ECO:0007669"/>
    <property type="project" value="UniProtKB-UniRule"/>
</dbReference>
<dbReference type="NCBIfam" id="TIGR00237">
    <property type="entry name" value="xseA"/>
    <property type="match status" value="1"/>
</dbReference>
<keyword evidence="4 5" id="KW-0269">Exonuclease</keyword>
<feature type="domain" description="OB-fold nucleic acid binding" evidence="9">
    <location>
        <begin position="14"/>
        <end position="107"/>
    </location>
</feature>
<evidence type="ECO:0000256" key="3">
    <source>
        <dbReference type="ARBA" id="ARBA00022801"/>
    </source>
</evidence>
<dbReference type="Pfam" id="PF13742">
    <property type="entry name" value="tRNA_anti_2"/>
    <property type="match status" value="1"/>
</dbReference>
<dbReference type="GO" id="GO:0008855">
    <property type="term" value="F:exodeoxyribonuclease VII activity"/>
    <property type="evidence" value="ECO:0007669"/>
    <property type="project" value="UniProtKB-UniRule"/>
</dbReference>
<accession>A0A6N4DL32</accession>
<name>A0A6N4DL32_9GAMM</name>
<dbReference type="HAMAP" id="MF_00378">
    <property type="entry name" value="Exonuc_7_L"/>
    <property type="match status" value="1"/>
</dbReference>
<evidence type="ECO:0000256" key="1">
    <source>
        <dbReference type="ARBA" id="ARBA00022490"/>
    </source>
</evidence>
<evidence type="ECO:0000256" key="4">
    <source>
        <dbReference type="ARBA" id="ARBA00022839"/>
    </source>
</evidence>
<dbReference type="GO" id="GO:0006308">
    <property type="term" value="P:DNA catabolic process"/>
    <property type="evidence" value="ECO:0007669"/>
    <property type="project" value="UniProtKB-UniRule"/>
</dbReference>
<comment type="subunit">
    <text evidence="5">Heterooligomer composed of large and small subunits.</text>
</comment>
<dbReference type="Pfam" id="PF02601">
    <property type="entry name" value="Exonuc_VII_L"/>
    <property type="match status" value="1"/>
</dbReference>
<feature type="domain" description="Exonuclease VII large subunit C-terminal" evidence="8">
    <location>
        <begin position="130"/>
        <end position="444"/>
    </location>
</feature>
<feature type="coiled-coil region" evidence="7">
    <location>
        <begin position="316"/>
        <end position="343"/>
    </location>
</feature>
<evidence type="ECO:0000313" key="11">
    <source>
        <dbReference type="Proteomes" id="UP000250928"/>
    </source>
</evidence>
<reference evidence="10 11" key="1">
    <citation type="submission" date="2018-01" db="EMBL/GenBank/DDBJ databases">
        <title>Novel co-symbiosis in the lucinid bivalve Phacoides pectinatus.</title>
        <authorList>
            <person name="Lim S.J."/>
            <person name="Davis B.G."/>
            <person name="Gill D.E."/>
            <person name="Engel A.S."/>
            <person name="Anderson L.C."/>
            <person name="Campbell B.J."/>
        </authorList>
    </citation>
    <scope>NUCLEOTIDE SEQUENCE [LARGE SCALE GENOMIC DNA]</scope>
    <source>
        <strain evidence="10">N3_P5</strain>
    </source>
</reference>
<evidence type="ECO:0000256" key="5">
    <source>
        <dbReference type="HAMAP-Rule" id="MF_00378"/>
    </source>
</evidence>
<dbReference type="GO" id="GO:0005737">
    <property type="term" value="C:cytoplasm"/>
    <property type="evidence" value="ECO:0007669"/>
    <property type="project" value="UniProtKB-SubCell"/>
</dbReference>